<dbReference type="AlphaFoldDB" id="A0A3M0MEA4"/>
<dbReference type="RefSeq" id="WP_122112056.1">
    <property type="nucleotide sequence ID" value="NZ_QOKZ01000003.1"/>
</dbReference>
<proteinExistence type="predicted"/>
<reference evidence="1 2" key="1">
    <citation type="submission" date="2018-07" db="EMBL/GenBank/DDBJ databases">
        <authorList>
            <person name="Zhang Y."/>
            <person name="Wang L."/>
            <person name="Ma S."/>
        </authorList>
    </citation>
    <scope>NUCLEOTIDE SEQUENCE [LARGE SCALE GENOMIC DNA]</scope>
    <source>
        <strain evidence="1 2">4-2</strain>
    </source>
</reference>
<organism evidence="1 2">
    <name type="scientific">Paracoccus alkanivorans</name>
    <dbReference type="NCBI Taxonomy" id="2116655"/>
    <lineage>
        <taxon>Bacteria</taxon>
        <taxon>Pseudomonadati</taxon>
        <taxon>Pseudomonadota</taxon>
        <taxon>Alphaproteobacteria</taxon>
        <taxon>Rhodobacterales</taxon>
        <taxon>Paracoccaceae</taxon>
        <taxon>Paracoccus</taxon>
    </lineage>
</organism>
<keyword evidence="2" id="KW-1185">Reference proteome</keyword>
<gene>
    <name evidence="1" type="ORF">C9E81_09365</name>
</gene>
<sequence>MSGSLIKHLSSARAAIIAGDMELALDRIERFSTAAEKTPPDEATKEQLRSGVAELQILAEASLRGTRSAVDQIREIIQTARTLQTYDDTGQRQITSTVADMPHRF</sequence>
<comment type="caution">
    <text evidence="1">The sequence shown here is derived from an EMBL/GenBank/DDBJ whole genome shotgun (WGS) entry which is preliminary data.</text>
</comment>
<evidence type="ECO:0000313" key="1">
    <source>
        <dbReference type="EMBL" id="RMC35433.1"/>
    </source>
</evidence>
<dbReference type="EMBL" id="QOKZ01000003">
    <property type="protein sequence ID" value="RMC35433.1"/>
    <property type="molecule type" value="Genomic_DNA"/>
</dbReference>
<name>A0A3M0MEA4_9RHOB</name>
<protein>
    <submittedName>
        <fullName evidence="1">Uncharacterized protein</fullName>
    </submittedName>
</protein>
<dbReference type="OrthoDB" id="7774365at2"/>
<dbReference type="Proteomes" id="UP000273516">
    <property type="component" value="Unassembled WGS sequence"/>
</dbReference>
<evidence type="ECO:0000313" key="2">
    <source>
        <dbReference type="Proteomes" id="UP000273516"/>
    </source>
</evidence>
<accession>A0A3M0MEA4</accession>